<dbReference type="WBParaSite" id="nRc.2.0.1.t35699-RA">
    <property type="protein sequence ID" value="nRc.2.0.1.t35699-RA"/>
    <property type="gene ID" value="nRc.2.0.1.g35699"/>
</dbReference>
<dbReference type="GO" id="GO:0061630">
    <property type="term" value="F:ubiquitin protein ligase activity"/>
    <property type="evidence" value="ECO:0007669"/>
    <property type="project" value="InterPro"/>
</dbReference>
<dbReference type="InterPro" id="IPR031790">
    <property type="entry name" value="Znf-NOSIP"/>
</dbReference>
<keyword evidence="4" id="KW-0175">Coiled coil</keyword>
<evidence type="ECO:0000313" key="8">
    <source>
        <dbReference type="WBParaSite" id="nRc.2.0.1.t35699-RA"/>
    </source>
</evidence>
<evidence type="ECO:0000259" key="6">
    <source>
        <dbReference type="Pfam" id="PF15906"/>
    </source>
</evidence>
<dbReference type="GO" id="GO:0005634">
    <property type="term" value="C:nucleus"/>
    <property type="evidence" value="ECO:0007669"/>
    <property type="project" value="UniProtKB-SubCell"/>
</dbReference>
<dbReference type="OMA" id="PCVTKFM"/>
<accession>A0A915KCQ5</accession>
<feature type="coiled-coil region" evidence="4">
    <location>
        <begin position="71"/>
        <end position="112"/>
    </location>
</feature>
<dbReference type="Pfam" id="PF15906">
    <property type="entry name" value="zf-NOSIP"/>
    <property type="match status" value="1"/>
</dbReference>
<comment type="subcellular location">
    <subcellularLocation>
        <location evidence="1">Nucleus</location>
    </subcellularLocation>
</comment>
<reference evidence="8" key="1">
    <citation type="submission" date="2022-11" db="UniProtKB">
        <authorList>
            <consortium name="WormBaseParasite"/>
        </authorList>
    </citation>
    <scope>IDENTIFICATION</scope>
</reference>
<dbReference type="InterPro" id="IPR013083">
    <property type="entry name" value="Znf_RING/FYVE/PHD"/>
</dbReference>
<dbReference type="InterPro" id="IPR016818">
    <property type="entry name" value="NOSIP"/>
</dbReference>
<dbReference type="FunFam" id="3.30.40.10:FF:000240">
    <property type="entry name" value="Nitric oxide synthase-interacting protein"/>
    <property type="match status" value="1"/>
</dbReference>
<dbReference type="PIRSF" id="PIRSF023577">
    <property type="entry name" value="ENOS_interacting"/>
    <property type="match status" value="1"/>
</dbReference>
<proteinExistence type="inferred from homology"/>
<organism evidence="7 8">
    <name type="scientific">Romanomermis culicivorax</name>
    <name type="common">Nematode worm</name>
    <dbReference type="NCBI Taxonomy" id="13658"/>
    <lineage>
        <taxon>Eukaryota</taxon>
        <taxon>Metazoa</taxon>
        <taxon>Ecdysozoa</taxon>
        <taxon>Nematoda</taxon>
        <taxon>Enoplea</taxon>
        <taxon>Dorylaimia</taxon>
        <taxon>Mermithida</taxon>
        <taxon>Mermithoidea</taxon>
        <taxon>Mermithidae</taxon>
        <taxon>Romanomermis</taxon>
    </lineage>
</organism>
<dbReference type="AlphaFoldDB" id="A0A915KCQ5"/>
<evidence type="ECO:0000313" key="7">
    <source>
        <dbReference type="Proteomes" id="UP000887565"/>
    </source>
</evidence>
<evidence type="ECO:0000256" key="1">
    <source>
        <dbReference type="ARBA" id="ARBA00004123"/>
    </source>
</evidence>
<feature type="domain" description="Nitric oxide synthase-interacting protein zinc-finger" evidence="6">
    <location>
        <begin position="4"/>
        <end position="78"/>
    </location>
</feature>
<dbReference type="CDD" id="cd16661">
    <property type="entry name" value="RING-Ubox1_NOSIP"/>
    <property type="match status" value="1"/>
</dbReference>
<keyword evidence="7" id="KW-1185">Reference proteome</keyword>
<name>A0A915KCQ5_ROMCU</name>
<dbReference type="Gene3D" id="3.30.40.10">
    <property type="entry name" value="Zinc/RING finger domain, C3HC4 (zinc finger)"/>
    <property type="match status" value="1"/>
</dbReference>
<keyword evidence="3" id="KW-0539">Nucleus</keyword>
<evidence type="ECO:0000256" key="5">
    <source>
        <dbReference type="SAM" id="MobiDB-lite"/>
    </source>
</evidence>
<sequence length="245" mass="27668">MTRHQRNATASSVYTYHERKKDQKASGYGSLKERLGKDAVTNFDCCSLTLQPCRNPVVTPDGYLFDKEAILEYLLHQKREVARQLKEYDRQKRKEERELEELAKAAKESEAKKFIAQESTPARVSVNNEINSTPGSSNSVSNMSDDKKNKLPSFWLPSLTGSLKTFDLEKPDFKICCPMSGNPLKFKDLLSVKFHLAKDADEKSSFDKDRYVCAVTKDVLTNATPLAVLKKSMSSNLENFISGII</sequence>
<comment type="similarity">
    <text evidence="2">Belongs to the NOSIP family.</text>
</comment>
<evidence type="ECO:0000256" key="2">
    <source>
        <dbReference type="ARBA" id="ARBA00008126"/>
    </source>
</evidence>
<feature type="compositionally biased region" description="Polar residues" evidence="5">
    <location>
        <begin position="126"/>
        <end position="143"/>
    </location>
</feature>
<dbReference type="SUPFAM" id="SSF57850">
    <property type="entry name" value="RING/U-box"/>
    <property type="match status" value="1"/>
</dbReference>
<protein>
    <submittedName>
        <fullName evidence="8">Nitric oxide synthase-interacting protein zinc-finger domain-containing protein</fullName>
    </submittedName>
</protein>
<evidence type="ECO:0000256" key="3">
    <source>
        <dbReference type="ARBA" id="ARBA00023242"/>
    </source>
</evidence>
<evidence type="ECO:0000256" key="4">
    <source>
        <dbReference type="SAM" id="Coils"/>
    </source>
</evidence>
<dbReference type="PANTHER" id="PTHR13063:SF10">
    <property type="entry name" value="NITRIC OXIDE SYNTHASE-INTERACTING PROTEIN"/>
    <property type="match status" value="1"/>
</dbReference>
<feature type="region of interest" description="Disordered" evidence="5">
    <location>
        <begin position="126"/>
        <end position="145"/>
    </location>
</feature>
<dbReference type="Proteomes" id="UP000887565">
    <property type="component" value="Unplaced"/>
</dbReference>
<dbReference type="PANTHER" id="PTHR13063">
    <property type="entry name" value="ENOS INTERACTING PROTEIN"/>
    <property type="match status" value="1"/>
</dbReference>